<gene>
    <name evidence="1" type="ORF">ABGV49_09210</name>
</gene>
<proteinExistence type="predicted"/>
<dbReference type="Proteomes" id="UP001455709">
    <property type="component" value="Unassembled WGS sequence"/>
</dbReference>
<evidence type="ECO:0000313" key="1">
    <source>
        <dbReference type="EMBL" id="MEO2217229.1"/>
    </source>
</evidence>
<organism evidence="1 2">
    <name type="scientific">Chromobacterium vaccinii</name>
    <dbReference type="NCBI Taxonomy" id="1108595"/>
    <lineage>
        <taxon>Bacteria</taxon>
        <taxon>Pseudomonadati</taxon>
        <taxon>Pseudomonadota</taxon>
        <taxon>Betaproteobacteria</taxon>
        <taxon>Neisseriales</taxon>
        <taxon>Chromobacteriaceae</taxon>
        <taxon>Chromobacterium</taxon>
    </lineage>
</organism>
<name>A0ABV0FAW5_9NEIS</name>
<comment type="caution">
    <text evidence="1">The sequence shown here is derived from an EMBL/GenBank/DDBJ whole genome shotgun (WGS) entry which is preliminary data.</text>
</comment>
<accession>A0ABV0FAW5</accession>
<keyword evidence="2" id="KW-1185">Reference proteome</keyword>
<protein>
    <submittedName>
        <fullName evidence="1">Uncharacterized protein</fullName>
    </submittedName>
</protein>
<evidence type="ECO:0000313" key="2">
    <source>
        <dbReference type="Proteomes" id="UP001455709"/>
    </source>
</evidence>
<sequence>MFVFLLMTFVLFADNSRPDQNLVNLPVKKNTFSALQPEIAISEIRNKSFNINTMKDVAPRYIFTRADFHAPVPEKRRAMPARAARTGKDSGQMDGENAYFALQQAFACATAACMKTKK</sequence>
<dbReference type="RefSeq" id="WP_347370464.1">
    <property type="nucleotide sequence ID" value="NZ_JBDOJC010000001.1"/>
</dbReference>
<reference evidence="1 2" key="1">
    <citation type="submission" date="2024-05" db="EMBL/GenBank/DDBJ databases">
        <authorList>
            <person name="De Oliveira J.P."/>
            <person name="Noriler S.A."/>
            <person name="De Oliveira A.G."/>
            <person name="Sipoli D.S."/>
        </authorList>
    </citation>
    <scope>NUCLEOTIDE SEQUENCE [LARGE SCALE GENOMIC DNA]</scope>
    <source>
        <strain evidence="1 2">LABIM189</strain>
    </source>
</reference>
<dbReference type="EMBL" id="JBDOJC010000001">
    <property type="protein sequence ID" value="MEO2217229.1"/>
    <property type="molecule type" value="Genomic_DNA"/>
</dbReference>